<feature type="domain" description="ABC3 transporter permease C-terminal" evidence="7">
    <location>
        <begin position="255"/>
        <end position="373"/>
    </location>
</feature>
<dbReference type="eggNOG" id="ENOG502Z9QJ">
    <property type="taxonomic scope" value="Bacteria"/>
</dbReference>
<accession>A0A0A0DIV1</accession>
<dbReference type="Pfam" id="PF02687">
    <property type="entry name" value="FtsX"/>
    <property type="match status" value="2"/>
</dbReference>
<keyword evidence="9" id="KW-1185">Reference proteome</keyword>
<reference evidence="8 9" key="1">
    <citation type="submission" date="2014-06" db="EMBL/GenBank/DDBJ databases">
        <authorList>
            <person name="Teng J.L."/>
            <person name="Huang Y."/>
            <person name="Tse H."/>
            <person name="Lau S.K."/>
            <person name="Woo P.C."/>
        </authorList>
    </citation>
    <scope>NUCLEOTIDE SEQUENCE [LARGE SCALE GENOMIC DNA]</scope>
    <source>
        <strain evidence="8 9">HKU4</strain>
    </source>
</reference>
<evidence type="ECO:0000256" key="3">
    <source>
        <dbReference type="ARBA" id="ARBA00022692"/>
    </source>
</evidence>
<feature type="transmembrane region" description="Helical" evidence="6">
    <location>
        <begin position="151"/>
        <end position="177"/>
    </location>
</feature>
<keyword evidence="4 6" id="KW-1133">Transmembrane helix</keyword>
<evidence type="ECO:0000313" key="9">
    <source>
        <dbReference type="Proteomes" id="UP000030019"/>
    </source>
</evidence>
<dbReference type="AlphaFoldDB" id="A0A0A0DIV1"/>
<evidence type="ECO:0000313" key="8">
    <source>
        <dbReference type="EMBL" id="KGM36867.1"/>
    </source>
</evidence>
<keyword evidence="2" id="KW-1003">Cell membrane</keyword>
<feature type="transmembrane region" description="Helical" evidence="6">
    <location>
        <begin position="222"/>
        <end position="242"/>
    </location>
</feature>
<keyword evidence="5 6" id="KW-0472">Membrane</keyword>
<feature type="transmembrane region" description="Helical" evidence="6">
    <location>
        <begin position="342"/>
        <end position="366"/>
    </location>
</feature>
<dbReference type="InterPro" id="IPR003838">
    <property type="entry name" value="ABC3_permease_C"/>
</dbReference>
<proteinExistence type="predicted"/>
<feature type="transmembrane region" description="Helical" evidence="6">
    <location>
        <begin position="12"/>
        <end position="33"/>
    </location>
</feature>
<feature type="transmembrane region" description="Helical" evidence="6">
    <location>
        <begin position="297"/>
        <end position="322"/>
    </location>
</feature>
<evidence type="ECO:0000256" key="2">
    <source>
        <dbReference type="ARBA" id="ARBA00022475"/>
    </source>
</evidence>
<dbReference type="PATRIC" id="fig|176090.4.peg.1344"/>
<dbReference type="PANTHER" id="PTHR30287:SF1">
    <property type="entry name" value="INNER MEMBRANE PROTEIN"/>
    <property type="match status" value="1"/>
</dbReference>
<feature type="transmembrane region" description="Helical" evidence="6">
    <location>
        <begin position="53"/>
        <end position="81"/>
    </location>
</feature>
<evidence type="ECO:0000259" key="7">
    <source>
        <dbReference type="Pfam" id="PF02687"/>
    </source>
</evidence>
<sequence length="381" mass="43637">MVIGIKDLRKLFVVSIISFCAVLVSTLFVNFYIDLQAINIEKLSQPAKAYYDAQVLIAKFVSLVSGGVLSFLAVLLLFFYIKQFIDSHKEELGILKALGYQNFELAKHFWVFSFSVFLGTFLGFGASFFFMQDFYDLRNQKSLLPLINIHFHWELLGALVVLPTLIFALLGIGYAAIKLKQPSLYLLRRLEFTRVKHKRHKVKSDRPFLKELSAVHFYQRKLLIFFVIFAAFSFAAMMQLSFGMKEFIDGSIQAMMMGIGLVLSLSVLLLCLGTVVQENKASLALMKAFGYSQKECYQVILARYRVVAYLGFVLGTAYQYGIMKLLLKVIVKDVQGVPDYSFDMQLCFLSFLAFVMVYEFLVAYYFRAIRRLSLKEVMLAE</sequence>
<dbReference type="PANTHER" id="PTHR30287">
    <property type="entry name" value="MEMBRANE COMPONENT OF PREDICTED ABC SUPERFAMILY METABOLITE UPTAKE TRANSPORTER"/>
    <property type="match status" value="1"/>
</dbReference>
<feature type="transmembrane region" description="Helical" evidence="6">
    <location>
        <begin position="254"/>
        <end position="276"/>
    </location>
</feature>
<evidence type="ECO:0000256" key="1">
    <source>
        <dbReference type="ARBA" id="ARBA00004651"/>
    </source>
</evidence>
<keyword evidence="3 6" id="KW-0812">Transmembrane</keyword>
<name>A0A0A0DIV1_9STRE</name>
<comment type="caution">
    <text evidence="8">The sequence shown here is derived from an EMBL/GenBank/DDBJ whole genome shotgun (WGS) entry which is preliminary data.</text>
</comment>
<evidence type="ECO:0000256" key="4">
    <source>
        <dbReference type="ARBA" id="ARBA00022989"/>
    </source>
</evidence>
<evidence type="ECO:0000256" key="6">
    <source>
        <dbReference type="SAM" id="Phobius"/>
    </source>
</evidence>
<gene>
    <name evidence="8" type="ORF">SSIN_1382</name>
</gene>
<feature type="transmembrane region" description="Helical" evidence="6">
    <location>
        <begin position="109"/>
        <end position="131"/>
    </location>
</feature>
<dbReference type="STRING" id="176090.SSIN_1382"/>
<evidence type="ECO:0000256" key="5">
    <source>
        <dbReference type="ARBA" id="ARBA00023136"/>
    </source>
</evidence>
<dbReference type="EMBL" id="JPEN01000074">
    <property type="protein sequence ID" value="KGM36867.1"/>
    <property type="molecule type" value="Genomic_DNA"/>
</dbReference>
<dbReference type="GO" id="GO:0005886">
    <property type="term" value="C:plasma membrane"/>
    <property type="evidence" value="ECO:0007669"/>
    <property type="project" value="UniProtKB-SubCell"/>
</dbReference>
<comment type="subcellular location">
    <subcellularLocation>
        <location evidence="1">Cell membrane</location>
        <topology evidence="1">Multi-pass membrane protein</topology>
    </subcellularLocation>
</comment>
<dbReference type="Proteomes" id="UP000030019">
    <property type="component" value="Unassembled WGS sequence"/>
</dbReference>
<dbReference type="RefSeq" id="WP_037617181.1">
    <property type="nucleotide sequence ID" value="NZ_JPEN01000074.1"/>
</dbReference>
<feature type="domain" description="ABC3 transporter permease C-terminal" evidence="7">
    <location>
        <begin position="66"/>
        <end position="174"/>
    </location>
</feature>
<dbReference type="InterPro" id="IPR038766">
    <property type="entry name" value="Membrane_comp_ABC_pdt"/>
</dbReference>
<organism evidence="8 9">
    <name type="scientific">Streptococcus sinensis</name>
    <dbReference type="NCBI Taxonomy" id="176090"/>
    <lineage>
        <taxon>Bacteria</taxon>
        <taxon>Bacillati</taxon>
        <taxon>Bacillota</taxon>
        <taxon>Bacilli</taxon>
        <taxon>Lactobacillales</taxon>
        <taxon>Streptococcaceae</taxon>
        <taxon>Streptococcus</taxon>
    </lineage>
</organism>
<protein>
    <submittedName>
        <fullName evidence="8">ABC transporter permease protein</fullName>
    </submittedName>
</protein>